<dbReference type="Proteomes" id="UP001472866">
    <property type="component" value="Chromosome 01"/>
</dbReference>
<evidence type="ECO:0000313" key="9">
    <source>
        <dbReference type="Proteomes" id="UP001472866"/>
    </source>
</evidence>
<organism evidence="8 9">
    <name type="scientific">Chloropicon roscoffensis</name>
    <dbReference type="NCBI Taxonomy" id="1461544"/>
    <lineage>
        <taxon>Eukaryota</taxon>
        <taxon>Viridiplantae</taxon>
        <taxon>Chlorophyta</taxon>
        <taxon>Chloropicophyceae</taxon>
        <taxon>Chloropicales</taxon>
        <taxon>Chloropicaceae</taxon>
        <taxon>Chloropicon</taxon>
    </lineage>
</organism>
<evidence type="ECO:0000313" key="8">
    <source>
        <dbReference type="EMBL" id="WZN58898.1"/>
    </source>
</evidence>
<dbReference type="GO" id="GO:0005524">
    <property type="term" value="F:ATP binding"/>
    <property type="evidence" value="ECO:0007669"/>
    <property type="project" value="UniProtKB-KW"/>
</dbReference>
<sequence>MRRVGAKAKQNRSVGLMKGNSGGKKKSYLAVLIPCVVIFFIFLLSQRPSEQKTGAPVRHHNFVKEREQAVLADTRERAIARGTEEGLIGKGKYRCAVVIDAGSTGSRIHAFKFEVEGEELTLLDSTFKAIEPGLSSFNEDPAQAGLSLVPLLDEAKAFVPAEIAGETTVELRATAGLRMLDPSEVQSILQEVHTVLQSYPFKVLDDAVSVMDGADEGVFMWVTSNYYLGNIGKPAEETASVIDLGGGSVQRAFALGEGQQVPATLEEDSVRTIAAGGRRYKVYVHSYLGYGLKAARMSFLKPYDSVEEGHPCMTRGYEGRYHYVDENVSVKSDDEVGASVEGCVAAIEWEMNLEEGCGVEGQCSFDGVWSGGGGGGSEHNYVSSYIVDIARDVGVIPRESTMSDVALGDFMKAAEKVCASDYSQVEQAYGHYLNNDTDLPFICMDVLYAYVLLKSGFKLSPDREFTVVKQFDYKGKKVEAAWSLGAAINTIGKHSVGEVIDHE</sequence>
<comment type="similarity">
    <text evidence="1 5">Belongs to the GDA1/CD39 NTPase family.</text>
</comment>
<proteinExistence type="inferred from homology"/>
<dbReference type="EMBL" id="CP151501">
    <property type="protein sequence ID" value="WZN58898.1"/>
    <property type="molecule type" value="Genomic_DNA"/>
</dbReference>
<dbReference type="AlphaFoldDB" id="A0AAX4NYC3"/>
<dbReference type="GO" id="GO:0017110">
    <property type="term" value="F:nucleoside diphosphate phosphatase activity"/>
    <property type="evidence" value="ECO:0007669"/>
    <property type="project" value="TreeGrafter"/>
</dbReference>
<dbReference type="PROSITE" id="PS01238">
    <property type="entry name" value="GDA1_CD39_NTPASE"/>
    <property type="match status" value="1"/>
</dbReference>
<evidence type="ECO:0000256" key="1">
    <source>
        <dbReference type="ARBA" id="ARBA00009283"/>
    </source>
</evidence>
<dbReference type="Gene3D" id="3.30.420.150">
    <property type="entry name" value="Exopolyphosphatase. Domain 2"/>
    <property type="match status" value="1"/>
</dbReference>
<feature type="binding site" evidence="4">
    <location>
        <begin position="246"/>
        <end position="250"/>
    </location>
    <ligand>
        <name>ATP</name>
        <dbReference type="ChEBI" id="CHEBI:30616"/>
    </ligand>
</feature>
<keyword evidence="7" id="KW-0472">Membrane</keyword>
<evidence type="ECO:0000256" key="5">
    <source>
        <dbReference type="RuleBase" id="RU003833"/>
    </source>
</evidence>
<feature type="compositionally biased region" description="Basic residues" evidence="6">
    <location>
        <begin position="1"/>
        <end position="10"/>
    </location>
</feature>
<dbReference type="Gene3D" id="3.30.420.40">
    <property type="match status" value="1"/>
</dbReference>
<feature type="region of interest" description="Disordered" evidence="6">
    <location>
        <begin position="1"/>
        <end position="21"/>
    </location>
</feature>
<accession>A0AAX4NYC3</accession>
<keyword evidence="9" id="KW-1185">Reference proteome</keyword>
<keyword evidence="7" id="KW-0812">Transmembrane</keyword>
<evidence type="ECO:0000256" key="3">
    <source>
        <dbReference type="PIRSR" id="PIRSR600407-1"/>
    </source>
</evidence>
<dbReference type="GO" id="GO:0009134">
    <property type="term" value="P:nucleoside diphosphate catabolic process"/>
    <property type="evidence" value="ECO:0007669"/>
    <property type="project" value="TreeGrafter"/>
</dbReference>
<evidence type="ECO:0000256" key="6">
    <source>
        <dbReference type="SAM" id="MobiDB-lite"/>
    </source>
</evidence>
<dbReference type="PANTHER" id="PTHR11782:SF83">
    <property type="entry name" value="GUANOSINE-DIPHOSPHATASE"/>
    <property type="match status" value="1"/>
</dbReference>
<evidence type="ECO:0000256" key="7">
    <source>
        <dbReference type="SAM" id="Phobius"/>
    </source>
</evidence>
<dbReference type="InterPro" id="IPR000407">
    <property type="entry name" value="GDA1_CD39_NTPase"/>
</dbReference>
<keyword evidence="4" id="KW-0547">Nucleotide-binding</keyword>
<keyword evidence="7" id="KW-1133">Transmembrane helix</keyword>
<feature type="transmembrane region" description="Helical" evidence="7">
    <location>
        <begin position="27"/>
        <end position="45"/>
    </location>
</feature>
<keyword evidence="2 5" id="KW-0378">Hydrolase</keyword>
<protein>
    <submittedName>
        <fullName evidence="8">Apyrase</fullName>
    </submittedName>
</protein>
<gene>
    <name evidence="8" type="ORF">HKI87_01g04220</name>
</gene>
<name>A0AAX4NYC3_9CHLO</name>
<dbReference type="PANTHER" id="PTHR11782">
    <property type="entry name" value="ADENOSINE/GUANOSINE DIPHOSPHATASE"/>
    <property type="match status" value="1"/>
</dbReference>
<evidence type="ECO:0000256" key="2">
    <source>
        <dbReference type="ARBA" id="ARBA00022801"/>
    </source>
</evidence>
<evidence type="ECO:0000256" key="4">
    <source>
        <dbReference type="PIRSR" id="PIRSR600407-2"/>
    </source>
</evidence>
<keyword evidence="4" id="KW-0067">ATP-binding</keyword>
<reference evidence="8 9" key="1">
    <citation type="submission" date="2024-03" db="EMBL/GenBank/DDBJ databases">
        <title>Complete genome sequence of the green alga Chloropicon roscoffensis RCC1871.</title>
        <authorList>
            <person name="Lemieux C."/>
            <person name="Pombert J.-F."/>
            <person name="Otis C."/>
            <person name="Turmel M."/>
        </authorList>
    </citation>
    <scope>NUCLEOTIDE SEQUENCE [LARGE SCALE GENOMIC DNA]</scope>
    <source>
        <strain evidence="8 9">RCC1871</strain>
    </source>
</reference>
<dbReference type="GO" id="GO:0016020">
    <property type="term" value="C:membrane"/>
    <property type="evidence" value="ECO:0007669"/>
    <property type="project" value="TreeGrafter"/>
</dbReference>
<feature type="active site" description="Proton acceptor" evidence="3">
    <location>
        <position position="216"/>
    </location>
</feature>
<dbReference type="Pfam" id="PF01150">
    <property type="entry name" value="GDA1_CD39"/>
    <property type="match status" value="1"/>
</dbReference>